<evidence type="ECO:0000313" key="2">
    <source>
        <dbReference type="Proteomes" id="UP001424459"/>
    </source>
</evidence>
<organism evidence="1 2">
    <name type="scientific">Sphingomonas rosea</name>
    <dbReference type="NCBI Taxonomy" id="335605"/>
    <lineage>
        <taxon>Bacteria</taxon>
        <taxon>Pseudomonadati</taxon>
        <taxon>Pseudomonadota</taxon>
        <taxon>Alphaproteobacteria</taxon>
        <taxon>Sphingomonadales</taxon>
        <taxon>Sphingomonadaceae</taxon>
        <taxon>Sphingomonas</taxon>
    </lineage>
</organism>
<keyword evidence="2" id="KW-1185">Reference proteome</keyword>
<dbReference type="Proteomes" id="UP001424459">
    <property type="component" value="Unassembled WGS sequence"/>
</dbReference>
<protein>
    <recommendedName>
        <fullName evidence="3">Pectate lyase superfamily protein domain-containing protein</fullName>
    </recommendedName>
</protein>
<dbReference type="InterPro" id="IPR012334">
    <property type="entry name" value="Pectin_lyas_fold"/>
</dbReference>
<dbReference type="InterPro" id="IPR011050">
    <property type="entry name" value="Pectin_lyase_fold/virulence"/>
</dbReference>
<evidence type="ECO:0008006" key="3">
    <source>
        <dbReference type="Google" id="ProtNLM"/>
    </source>
</evidence>
<dbReference type="Gene3D" id="2.160.20.10">
    <property type="entry name" value="Single-stranded right-handed beta-helix, Pectin lyase-like"/>
    <property type="match status" value="1"/>
</dbReference>
<accession>A0ABP7TJH1</accession>
<evidence type="ECO:0000313" key="1">
    <source>
        <dbReference type="EMBL" id="GAA4026952.1"/>
    </source>
</evidence>
<sequence length="712" mass="74618">MPQTFTPVFRDMVRVSTTTQGTRPLACGPAVAGFSSFADSVAVGDSFYYSVQNADKPQEREVGRGTLLSNGTISRQPVQGGLISFTSGSKTIALVTTSEWYSQVQVAVAQGGGQSSDVDTRLQLKVADPAKSRSRHLLEPGRQGFFVWDATVPVATHQADTAEGIFVAPSATAAGAWVRQIDGPVNVCWFGASPAATASVNTTAFKAALAYLQAGNNQYSWLSMTHARRLYIPAGKFQLNDVLNVHVTLIIEGDGPRSTHLKWAAGSSGFRILRINTGEYTAPGPTGSGGAADETIIRGMMLEGGAVEFDYVNYTVGNEGEFHGIELRARASIYDVVLYKWQGDGIYSLAVAGGGTAEGNANLIRMFNVTAWSCRNGAFLDGADTNACAMYGFNGFSCRQWGFWDSSFLANEWSGVHVDGNGITNLTYAHASGRLYYVLYGQEAWCAANPPSGTTASNQGWAYLKDASIPALDWVSGRAYRAGGSFCCDNANAFSTVSGYSESGQPPAQVAYPTKVDGGFYAGVKQLSTTRSYGGMMVASGSGMLGVATTGDLKAGENVFLGGNLEFTKDTARGYTGPDLCGVFRQGGALQLFGPSSASFGLALYNGGNPGLTFGATGSTIADFWGDVNLRNAGKVFKVQGTQVVGPQGAAVADAPALTSVNGANAATAPTQAEFNALVAEFNKLRIDVGAARTALNASLSRLRTHGLIAAA</sequence>
<comment type="caution">
    <text evidence="1">The sequence shown here is derived from an EMBL/GenBank/DDBJ whole genome shotgun (WGS) entry which is preliminary data.</text>
</comment>
<proteinExistence type="predicted"/>
<dbReference type="SUPFAM" id="SSF51126">
    <property type="entry name" value="Pectin lyase-like"/>
    <property type="match status" value="1"/>
</dbReference>
<reference evidence="2" key="1">
    <citation type="journal article" date="2019" name="Int. J. Syst. Evol. Microbiol.">
        <title>The Global Catalogue of Microorganisms (GCM) 10K type strain sequencing project: providing services to taxonomists for standard genome sequencing and annotation.</title>
        <authorList>
            <consortium name="The Broad Institute Genomics Platform"/>
            <consortium name="The Broad Institute Genome Sequencing Center for Infectious Disease"/>
            <person name="Wu L."/>
            <person name="Ma J."/>
        </authorList>
    </citation>
    <scope>NUCLEOTIDE SEQUENCE [LARGE SCALE GENOMIC DNA]</scope>
    <source>
        <strain evidence="2">JCM 17564</strain>
    </source>
</reference>
<name>A0ABP7TJH1_9SPHN</name>
<dbReference type="EMBL" id="BAABBR010000001">
    <property type="protein sequence ID" value="GAA4026952.1"/>
    <property type="molecule type" value="Genomic_DNA"/>
</dbReference>
<gene>
    <name evidence="1" type="ORF">GCM10022281_01970</name>
</gene>